<keyword evidence="2 6" id="KW-0808">Transferase</keyword>
<keyword evidence="5 6" id="KW-0067">ATP-binding</keyword>
<keyword evidence="6" id="KW-0963">Cytoplasm</keyword>
<gene>
    <name evidence="6" type="primary">ackA</name>
    <name evidence="8" type="ORF">EF514_04725</name>
</gene>
<evidence type="ECO:0000256" key="1">
    <source>
        <dbReference type="ARBA" id="ARBA00008748"/>
    </source>
</evidence>
<evidence type="ECO:0000256" key="3">
    <source>
        <dbReference type="ARBA" id="ARBA00022741"/>
    </source>
</evidence>
<feature type="binding site" evidence="6">
    <location>
        <position position="14"/>
    </location>
    <ligand>
        <name>ATP</name>
        <dbReference type="ChEBI" id="CHEBI:30616"/>
    </ligand>
</feature>
<dbReference type="GO" id="GO:0005524">
    <property type="term" value="F:ATP binding"/>
    <property type="evidence" value="ECO:0007669"/>
    <property type="project" value="UniProtKB-KW"/>
</dbReference>
<dbReference type="EMBL" id="RLIH01000005">
    <property type="protein sequence ID" value="RVU54893.1"/>
    <property type="molecule type" value="Genomic_DNA"/>
</dbReference>
<feature type="site" description="Transition state stabilizer" evidence="6">
    <location>
        <position position="199"/>
    </location>
</feature>
<comment type="pathway">
    <text evidence="6">Metabolic intermediate biosynthesis; acetyl-CoA biosynthesis; acetyl-CoA from acetate: step 1/2.</text>
</comment>
<comment type="similarity">
    <text evidence="1 6 7">Belongs to the acetokinase family.</text>
</comment>
<dbReference type="InterPro" id="IPR000890">
    <property type="entry name" value="Aliphatic_acid_kin_short-chain"/>
</dbReference>
<comment type="subcellular location">
    <subcellularLocation>
        <location evidence="6">Cytoplasm</location>
    </subcellularLocation>
</comment>
<dbReference type="PANTHER" id="PTHR21060:SF15">
    <property type="entry name" value="ACETATE KINASE-RELATED"/>
    <property type="match status" value="1"/>
</dbReference>
<evidence type="ECO:0000256" key="5">
    <source>
        <dbReference type="ARBA" id="ARBA00022840"/>
    </source>
</evidence>
<dbReference type="PROSITE" id="PS01075">
    <property type="entry name" value="ACETATE_KINASE_1"/>
    <property type="match status" value="1"/>
</dbReference>
<dbReference type="PROSITE" id="PS01076">
    <property type="entry name" value="ACETATE_KINASE_2"/>
    <property type="match status" value="1"/>
</dbReference>
<dbReference type="Gene3D" id="3.30.420.40">
    <property type="match status" value="3"/>
</dbReference>
<comment type="cofactor">
    <cofactor evidence="6">
        <name>Mg(2+)</name>
        <dbReference type="ChEBI" id="CHEBI:18420"/>
    </cofactor>
    <cofactor evidence="6">
        <name>Mn(2+)</name>
        <dbReference type="ChEBI" id="CHEBI:29035"/>
    </cofactor>
    <text evidence="6">Mg(2+). Can also accept Mn(2+).</text>
</comment>
<keyword evidence="6" id="KW-0479">Metal-binding</keyword>
<dbReference type="PIRSF" id="PIRSF000722">
    <property type="entry name" value="Acetate_prop_kin"/>
    <property type="match status" value="1"/>
</dbReference>
<reference evidence="8 9" key="1">
    <citation type="submission" date="2018-11" db="EMBL/GenBank/DDBJ databases">
        <title>Genome sequencing and assembly of Anaerosphaera sp. nov., GS7-6-2.</title>
        <authorList>
            <person name="Rettenmaier R."/>
            <person name="Liebl W."/>
            <person name="Zverlov V."/>
        </authorList>
    </citation>
    <scope>NUCLEOTIDE SEQUENCE [LARGE SCALE GENOMIC DNA]</scope>
    <source>
        <strain evidence="8 9">GS7-6-2</strain>
    </source>
</reference>
<dbReference type="NCBIfam" id="TIGR00016">
    <property type="entry name" value="ackA"/>
    <property type="match status" value="1"/>
</dbReference>
<dbReference type="GO" id="GO:0008776">
    <property type="term" value="F:acetate kinase activity"/>
    <property type="evidence" value="ECO:0007669"/>
    <property type="project" value="UniProtKB-UniRule"/>
</dbReference>
<evidence type="ECO:0000313" key="9">
    <source>
        <dbReference type="Proteomes" id="UP000288812"/>
    </source>
</evidence>
<feature type="binding site" evidence="6">
    <location>
        <position position="406"/>
    </location>
    <ligand>
        <name>Mg(2+)</name>
        <dbReference type="ChEBI" id="CHEBI:18420"/>
    </ligand>
</feature>
<protein>
    <recommendedName>
        <fullName evidence="6">Acetate kinase</fullName>
        <ecNumber evidence="6">2.7.2.1</ecNumber>
    </recommendedName>
    <alternativeName>
        <fullName evidence="6">Acetokinase</fullName>
    </alternativeName>
</protein>
<evidence type="ECO:0000256" key="6">
    <source>
        <dbReference type="HAMAP-Rule" id="MF_00020"/>
    </source>
</evidence>
<keyword evidence="6" id="KW-0460">Magnesium</keyword>
<comment type="function">
    <text evidence="6">Catalyzes the formation of acetyl phosphate from acetate and ATP. Can also catalyze the reverse reaction.</text>
</comment>
<feature type="binding site" evidence="6">
    <location>
        <begin position="302"/>
        <end position="304"/>
    </location>
    <ligand>
        <name>ATP</name>
        <dbReference type="ChEBI" id="CHEBI:30616"/>
    </ligand>
</feature>
<dbReference type="Proteomes" id="UP000288812">
    <property type="component" value="Unassembled WGS sequence"/>
</dbReference>
<feature type="active site" description="Proton donor/acceptor" evidence="6">
    <location>
        <position position="167"/>
    </location>
</feature>
<dbReference type="AlphaFoldDB" id="A0A437S779"/>
<accession>A0A437S779</accession>
<dbReference type="RefSeq" id="WP_127724276.1">
    <property type="nucleotide sequence ID" value="NZ_RLIH01000005.1"/>
</dbReference>
<proteinExistence type="inferred from homology"/>
<feature type="site" description="Transition state stabilizer" evidence="6">
    <location>
        <position position="260"/>
    </location>
</feature>
<evidence type="ECO:0000256" key="7">
    <source>
        <dbReference type="RuleBase" id="RU003835"/>
    </source>
</evidence>
<dbReference type="CDD" id="cd24010">
    <property type="entry name" value="ASKHA_NBD_AcK_PK"/>
    <property type="match status" value="1"/>
</dbReference>
<dbReference type="GO" id="GO:0005737">
    <property type="term" value="C:cytoplasm"/>
    <property type="evidence" value="ECO:0007669"/>
    <property type="project" value="UniProtKB-SubCell"/>
</dbReference>
<dbReference type="GO" id="GO:0000287">
    <property type="term" value="F:magnesium ion binding"/>
    <property type="evidence" value="ECO:0007669"/>
    <property type="project" value="UniProtKB-UniRule"/>
</dbReference>
<dbReference type="GO" id="GO:0006083">
    <property type="term" value="P:acetate metabolic process"/>
    <property type="evidence" value="ECO:0007669"/>
    <property type="project" value="TreeGrafter"/>
</dbReference>
<organism evidence="8 9">
    <name type="scientific">Anaerosphaera multitolerans</name>
    <dbReference type="NCBI Taxonomy" id="2487351"/>
    <lineage>
        <taxon>Bacteria</taxon>
        <taxon>Bacillati</taxon>
        <taxon>Bacillota</taxon>
        <taxon>Tissierellia</taxon>
        <taxon>Tissierellales</taxon>
        <taxon>Peptoniphilaceae</taxon>
        <taxon>Anaerosphaera</taxon>
    </lineage>
</organism>
<dbReference type="InterPro" id="IPR043129">
    <property type="entry name" value="ATPase_NBD"/>
</dbReference>
<dbReference type="PRINTS" id="PR00471">
    <property type="entry name" value="ACETATEKNASE"/>
</dbReference>
<feature type="binding site" evidence="6">
    <location>
        <begin position="353"/>
        <end position="357"/>
    </location>
    <ligand>
        <name>ATP</name>
        <dbReference type="ChEBI" id="CHEBI:30616"/>
    </ligand>
</feature>
<dbReference type="UniPathway" id="UPA00340">
    <property type="reaction ID" value="UER00458"/>
</dbReference>
<feature type="binding site" evidence="6">
    <location>
        <position position="91"/>
    </location>
    <ligand>
        <name>substrate</name>
    </ligand>
</feature>
<dbReference type="OrthoDB" id="9802453at2"/>
<dbReference type="EC" id="2.7.2.1" evidence="6"/>
<dbReference type="InterPro" id="IPR004372">
    <property type="entry name" value="Ac/propionate_kinase"/>
</dbReference>
<feature type="binding site" evidence="6">
    <location>
        <position position="7"/>
    </location>
    <ligand>
        <name>Mg(2+)</name>
        <dbReference type="ChEBI" id="CHEBI:18420"/>
    </ligand>
</feature>
<dbReference type="HAMAP" id="MF_00020">
    <property type="entry name" value="Acetate_kinase"/>
    <property type="match status" value="1"/>
</dbReference>
<feature type="binding site" evidence="6">
    <location>
        <begin position="227"/>
        <end position="231"/>
    </location>
    <ligand>
        <name>ATP</name>
        <dbReference type="ChEBI" id="CHEBI:30616"/>
    </ligand>
</feature>
<dbReference type="SUPFAM" id="SSF53067">
    <property type="entry name" value="Actin-like ATPase domain"/>
    <property type="match status" value="3"/>
</dbReference>
<dbReference type="InterPro" id="IPR023865">
    <property type="entry name" value="Aliphatic_acid_kinase_CS"/>
</dbReference>
<dbReference type="Pfam" id="PF00871">
    <property type="entry name" value="Acetate_kinase"/>
    <property type="match status" value="1"/>
</dbReference>
<dbReference type="PANTHER" id="PTHR21060">
    <property type="entry name" value="ACETATE KINASE"/>
    <property type="match status" value="1"/>
</dbReference>
<keyword evidence="4 6" id="KW-0418">Kinase</keyword>
<comment type="catalytic activity">
    <reaction evidence="6">
        <text>acetate + ATP = acetyl phosphate + ADP</text>
        <dbReference type="Rhea" id="RHEA:11352"/>
        <dbReference type="ChEBI" id="CHEBI:22191"/>
        <dbReference type="ChEBI" id="CHEBI:30089"/>
        <dbReference type="ChEBI" id="CHEBI:30616"/>
        <dbReference type="ChEBI" id="CHEBI:456216"/>
        <dbReference type="EC" id="2.7.2.1"/>
    </reaction>
</comment>
<comment type="subunit">
    <text evidence="6">Homodimer.</text>
</comment>
<comment type="caution">
    <text evidence="8">The sequence shown here is derived from an EMBL/GenBank/DDBJ whole genome shotgun (WGS) entry which is preliminary data.</text>
</comment>
<evidence type="ECO:0000256" key="2">
    <source>
        <dbReference type="ARBA" id="ARBA00022679"/>
    </source>
</evidence>
<evidence type="ECO:0000256" key="4">
    <source>
        <dbReference type="ARBA" id="ARBA00022777"/>
    </source>
</evidence>
<sequence>MKILVINCGSSSLKYQLIDMDNENVIAKGLVERIGIEGSRIKHETIGKEKQVIEKPLADHSNAIKSVIDALTNSEFGAVSSLDEIGAVGHRVVHGGEDFSESVVIDEKVMEAIERNIELAPLHNPPNIMEAIERNIELAPLHNPPNIMGIEACQKLLPSIKQVAVFDTAFHQSMPPVNYVYAIPYKYYEEDKIRRYGFHGTSHKYLTHRMAELLNKNVEEVNLITCHLGNGSSISAIKKGKSVNTSMGLTPLEGLPMGTRSGDIDPAIVTFIMDKENLNTEEISNILNKESGVLGISGVSSDFRDIEEAAEAGNERAQLALDVFEDKVRKFISSYITEFEDINKIDAIVFTAGLGENSPETREHIINKMSVFGLKIDKAKNNVRGKEQLISSDDSSIKVFVVPTDEEMMIARDTLSLV</sequence>
<keyword evidence="9" id="KW-1185">Reference proteome</keyword>
<name>A0A437S779_9FIRM</name>
<dbReference type="GO" id="GO:0006085">
    <property type="term" value="P:acetyl-CoA biosynthetic process"/>
    <property type="evidence" value="ECO:0007669"/>
    <property type="project" value="UniProtKB-UniRule"/>
</dbReference>
<evidence type="ECO:0000313" key="8">
    <source>
        <dbReference type="EMBL" id="RVU54893.1"/>
    </source>
</evidence>
<keyword evidence="3 6" id="KW-0547">Nucleotide-binding</keyword>